<gene>
    <name evidence="1" type="ORF">LCGC14_2019250</name>
</gene>
<sequence length="84" mass="10100">MKKLIITMFVILIISILFISCIDQEDSHQLTFEKDEIVLEIGNHDWSILIAEVNRVLEDYPDYKIEKYYTFLSFNRIKIIFIKK</sequence>
<dbReference type="AlphaFoldDB" id="A0A0F9EY16"/>
<dbReference type="EMBL" id="LAZR01023296">
    <property type="protein sequence ID" value="KKL78993.1"/>
    <property type="molecule type" value="Genomic_DNA"/>
</dbReference>
<dbReference type="PROSITE" id="PS51257">
    <property type="entry name" value="PROKAR_LIPOPROTEIN"/>
    <property type="match status" value="1"/>
</dbReference>
<accession>A0A0F9EY16</accession>
<name>A0A0F9EY16_9ZZZZ</name>
<comment type="caution">
    <text evidence="1">The sequence shown here is derived from an EMBL/GenBank/DDBJ whole genome shotgun (WGS) entry which is preliminary data.</text>
</comment>
<organism evidence="1">
    <name type="scientific">marine sediment metagenome</name>
    <dbReference type="NCBI Taxonomy" id="412755"/>
    <lineage>
        <taxon>unclassified sequences</taxon>
        <taxon>metagenomes</taxon>
        <taxon>ecological metagenomes</taxon>
    </lineage>
</organism>
<protein>
    <submittedName>
        <fullName evidence="1">Uncharacterized protein</fullName>
    </submittedName>
</protein>
<evidence type="ECO:0000313" key="1">
    <source>
        <dbReference type="EMBL" id="KKL78993.1"/>
    </source>
</evidence>
<proteinExistence type="predicted"/>
<reference evidence="1" key="1">
    <citation type="journal article" date="2015" name="Nature">
        <title>Complex archaea that bridge the gap between prokaryotes and eukaryotes.</title>
        <authorList>
            <person name="Spang A."/>
            <person name="Saw J.H."/>
            <person name="Jorgensen S.L."/>
            <person name="Zaremba-Niedzwiedzka K."/>
            <person name="Martijn J."/>
            <person name="Lind A.E."/>
            <person name="van Eijk R."/>
            <person name="Schleper C."/>
            <person name="Guy L."/>
            <person name="Ettema T.J."/>
        </authorList>
    </citation>
    <scope>NUCLEOTIDE SEQUENCE</scope>
</reference>